<evidence type="ECO:0000313" key="7">
    <source>
        <dbReference type="Proteomes" id="UP001500842"/>
    </source>
</evidence>
<reference evidence="6 7" key="1">
    <citation type="journal article" date="2019" name="Int. J. Syst. Evol. Microbiol.">
        <title>The Global Catalogue of Microorganisms (GCM) 10K type strain sequencing project: providing services to taxonomists for standard genome sequencing and annotation.</title>
        <authorList>
            <consortium name="The Broad Institute Genomics Platform"/>
            <consortium name="The Broad Institute Genome Sequencing Center for Infectious Disease"/>
            <person name="Wu L."/>
            <person name="Ma J."/>
        </authorList>
    </citation>
    <scope>NUCLEOTIDE SEQUENCE [LARGE SCALE GENOMIC DNA]</scope>
    <source>
        <strain evidence="6 7">JCM 14942</strain>
    </source>
</reference>
<evidence type="ECO:0000256" key="2">
    <source>
        <dbReference type="ARBA" id="ARBA00010566"/>
    </source>
</evidence>
<keyword evidence="6" id="KW-0456">Lyase</keyword>
<dbReference type="RefSeq" id="WP_141005540.1">
    <property type="nucleotide sequence ID" value="NZ_BAAAOR010000014.1"/>
</dbReference>
<dbReference type="Gene3D" id="1.10.580.10">
    <property type="entry name" value="Citrate Synthase, domain 1"/>
    <property type="match status" value="1"/>
</dbReference>
<accession>A0ABN2ABJ8</accession>
<comment type="caution">
    <text evidence="6">The sequence shown here is derived from an EMBL/GenBank/DDBJ whole genome shotgun (WGS) entry which is preliminary data.</text>
</comment>
<dbReference type="Gene3D" id="1.10.230.10">
    <property type="entry name" value="Cytochrome P450-Terp, domain 2"/>
    <property type="match status" value="1"/>
</dbReference>
<dbReference type="Proteomes" id="UP001500842">
    <property type="component" value="Unassembled WGS sequence"/>
</dbReference>
<name>A0ABN2ABJ8_9ACTN</name>
<dbReference type="Pfam" id="PF00285">
    <property type="entry name" value="Citrate_synt"/>
    <property type="match status" value="1"/>
</dbReference>
<dbReference type="InterPro" id="IPR002020">
    <property type="entry name" value="Citrate_synthase"/>
</dbReference>
<sequence length="266" mass="28304">MPTFHTRVSEVGPGSVNLRGYPLAEVMRELTYAEGAFLSIIGRLPTDAERRLVDVTLNSLLDHGYVASTITASRYIASGNPQFVPAVAGGLLAAGSNTLSPEHSYGLLRAAADLRAAEGLDFIGAAHRVVEGYVQERRRLPGFGHPVHKSSDFRADIVFEVAHELGLAGDGVRQFEALHQAFVALTGKQNIPINIDGALAAVGSDLGWSSDQTVAFALLSVLPGLMAHVIEEINEGVPLRYIEDGDYAGPPESPLPARDTTNRGAQ</sequence>
<evidence type="ECO:0000256" key="5">
    <source>
        <dbReference type="SAM" id="MobiDB-lite"/>
    </source>
</evidence>
<keyword evidence="7" id="KW-1185">Reference proteome</keyword>
<feature type="region of interest" description="Disordered" evidence="5">
    <location>
        <begin position="244"/>
        <end position="266"/>
    </location>
</feature>
<dbReference type="InterPro" id="IPR016142">
    <property type="entry name" value="Citrate_synth-like_lrg_a-sub"/>
</dbReference>
<dbReference type="CDD" id="cd06100">
    <property type="entry name" value="CCL_ACL-C"/>
    <property type="match status" value="1"/>
</dbReference>
<evidence type="ECO:0000256" key="1">
    <source>
        <dbReference type="ARBA" id="ARBA00005163"/>
    </source>
</evidence>
<comment type="similarity">
    <text evidence="2">Belongs to the citrate synthase family.</text>
</comment>
<dbReference type="PANTHER" id="PTHR11739">
    <property type="entry name" value="CITRATE SYNTHASE"/>
    <property type="match status" value="1"/>
</dbReference>
<keyword evidence="4" id="KW-0808">Transferase</keyword>
<dbReference type="InterPro" id="IPR036969">
    <property type="entry name" value="Citrate_synthase_sf"/>
</dbReference>
<protein>
    <recommendedName>
        <fullName evidence="3">citrate synthase (unknown stereospecificity)</fullName>
        <ecNumber evidence="3">2.3.3.16</ecNumber>
    </recommendedName>
</protein>
<dbReference type="InterPro" id="IPR016143">
    <property type="entry name" value="Citrate_synth-like_sm_a-sub"/>
</dbReference>
<evidence type="ECO:0000313" key="6">
    <source>
        <dbReference type="EMBL" id="GAA1515725.1"/>
    </source>
</evidence>
<gene>
    <name evidence="6" type="ORF">GCM10009788_20060</name>
</gene>
<comment type="pathway">
    <text evidence="1">Carbohydrate metabolism; tricarboxylic acid cycle.</text>
</comment>
<dbReference type="EC" id="2.3.3.16" evidence="3"/>
<dbReference type="SUPFAM" id="SSF48256">
    <property type="entry name" value="Citrate synthase"/>
    <property type="match status" value="1"/>
</dbReference>
<evidence type="ECO:0000256" key="4">
    <source>
        <dbReference type="ARBA" id="ARBA00022679"/>
    </source>
</evidence>
<dbReference type="GO" id="GO:0016829">
    <property type="term" value="F:lyase activity"/>
    <property type="evidence" value="ECO:0007669"/>
    <property type="project" value="UniProtKB-KW"/>
</dbReference>
<dbReference type="PANTHER" id="PTHR11739:SF4">
    <property type="entry name" value="CITRATE SYNTHASE, PEROXISOMAL"/>
    <property type="match status" value="1"/>
</dbReference>
<dbReference type="EMBL" id="BAAAOR010000014">
    <property type="protein sequence ID" value="GAA1515725.1"/>
    <property type="molecule type" value="Genomic_DNA"/>
</dbReference>
<evidence type="ECO:0000256" key="3">
    <source>
        <dbReference type="ARBA" id="ARBA00012972"/>
    </source>
</evidence>
<proteinExistence type="inferred from homology"/>
<organism evidence="6 7">
    <name type="scientific">Nocardioides humi</name>
    <dbReference type="NCBI Taxonomy" id="449461"/>
    <lineage>
        <taxon>Bacteria</taxon>
        <taxon>Bacillati</taxon>
        <taxon>Actinomycetota</taxon>
        <taxon>Actinomycetes</taxon>
        <taxon>Propionibacteriales</taxon>
        <taxon>Nocardioidaceae</taxon>
        <taxon>Nocardioides</taxon>
    </lineage>
</organism>